<dbReference type="GO" id="GO:0006790">
    <property type="term" value="P:sulfur compound metabolic process"/>
    <property type="evidence" value="ECO:0007669"/>
    <property type="project" value="TreeGrafter"/>
</dbReference>
<dbReference type="GeneID" id="65103325"/>
<dbReference type="Proteomes" id="UP000678193">
    <property type="component" value="Segment"/>
</dbReference>
<organism evidence="3 4">
    <name type="scientific">Lymphocystis disease virus 4</name>
    <dbReference type="NCBI Taxonomy" id="2704413"/>
    <lineage>
        <taxon>Viruses</taxon>
        <taxon>Varidnaviria</taxon>
        <taxon>Bamfordvirae</taxon>
        <taxon>Nucleocytoviricota</taxon>
        <taxon>Megaviricetes</taxon>
        <taxon>Pimascovirales</taxon>
        <taxon>Pimascovirales incertae sedis</taxon>
        <taxon>Iridoviridae</taxon>
        <taxon>Alphairidovirinae</taxon>
        <taxon>Lymphocystivirus</taxon>
        <taxon>Lymphocystivirus micropogonias1</taxon>
    </lineage>
</organism>
<keyword evidence="1" id="KW-1133">Transmembrane helix</keyword>
<dbReference type="PANTHER" id="PTHR10704:SF60">
    <property type="entry name" value="CARBOHYDRATE SULFOTRANSFERASE 3"/>
    <property type="match status" value="1"/>
</dbReference>
<dbReference type="Gene3D" id="3.40.50.300">
    <property type="entry name" value="P-loop containing nucleotide triphosphate hydrolases"/>
    <property type="match status" value="1"/>
</dbReference>
<dbReference type="InterPro" id="IPR051135">
    <property type="entry name" value="Gal/GlcNAc/GalNAc_ST"/>
</dbReference>
<protein>
    <recommendedName>
        <fullName evidence="2">Sulfotransferase domain-containing protein</fullName>
    </recommendedName>
</protein>
<dbReference type="Pfam" id="PF00685">
    <property type="entry name" value="Sulfotransfer_1"/>
    <property type="match status" value="1"/>
</dbReference>
<evidence type="ECO:0000313" key="4">
    <source>
        <dbReference type="Proteomes" id="UP000678193"/>
    </source>
</evidence>
<proteinExistence type="predicted"/>
<evidence type="ECO:0000313" key="3">
    <source>
        <dbReference type="EMBL" id="QHR78487.1"/>
    </source>
</evidence>
<evidence type="ECO:0000256" key="1">
    <source>
        <dbReference type="SAM" id="Phobius"/>
    </source>
</evidence>
<dbReference type="InterPro" id="IPR027417">
    <property type="entry name" value="P-loop_NTPase"/>
</dbReference>
<keyword evidence="1" id="KW-0812">Transmembrane</keyword>
<feature type="domain" description="Sulfotransferase" evidence="2">
    <location>
        <begin position="33"/>
        <end position="271"/>
    </location>
</feature>
<keyword evidence="1" id="KW-0472">Membrane</keyword>
<sequence>MKSRCRYTLLLIALLLIIIWFFHKPIIHTRKYDKILILTTTRSDSSFLSEIFNSRKEVFYLFEPLWYLNNIYNEYTKVLKALFNCKLTILRKYIVKNFFFKRNYSKTLCKPGKTCIYELNNDSKYTCNSLKCQLLDLDLASSYCKEFNSIVIKTVRIRNKTQALELMNLFNIKIIHLIRDPRGSFNSKIKTFDRNYNFRQIAKICQDDVDIYNTLNNKIGYYLLRYEDLIMNPEKELINLFSFCNLSFDENILKMVYRLSSSNQSRLYVIGKTESDIWKVELPKSKLIAIEKACSINMKLFNYID</sequence>
<dbReference type="SUPFAM" id="SSF52540">
    <property type="entry name" value="P-loop containing nucleoside triphosphate hydrolases"/>
    <property type="match status" value="1"/>
</dbReference>
<reference evidence="3" key="1">
    <citation type="journal article" date="2020" name="Arch. Virol.">
        <title>Complete genome sequence and analysis of a novel lymphocystivirus detected in whitemouth croaker (Micropogonias furnieri): lymphocystis disease virus 4.</title>
        <authorList>
            <person name="Doszpoly A."/>
            <person name="Kajan G.L."/>
            <person name="Puentes R."/>
            <person name="Perretta A."/>
        </authorList>
    </citation>
    <scope>NUCLEOTIDE SEQUENCE</scope>
    <source>
        <strain evidence="3">LCDV-WC</strain>
    </source>
</reference>
<dbReference type="KEGG" id="vg:65103325"/>
<dbReference type="EMBL" id="MN803438">
    <property type="protein sequence ID" value="QHR78487.1"/>
    <property type="molecule type" value="Genomic_DNA"/>
</dbReference>
<feature type="transmembrane region" description="Helical" evidence="1">
    <location>
        <begin position="7"/>
        <end position="23"/>
    </location>
</feature>
<name>A0A6B9XM36_9VIRU</name>
<dbReference type="GO" id="GO:0006044">
    <property type="term" value="P:N-acetylglucosamine metabolic process"/>
    <property type="evidence" value="ECO:0007669"/>
    <property type="project" value="TreeGrafter"/>
</dbReference>
<dbReference type="InterPro" id="IPR000863">
    <property type="entry name" value="Sulfotransferase_dom"/>
</dbReference>
<dbReference type="RefSeq" id="YP_010087992.1">
    <property type="nucleotide sequence ID" value="NC_055603.1"/>
</dbReference>
<evidence type="ECO:0000259" key="2">
    <source>
        <dbReference type="Pfam" id="PF00685"/>
    </source>
</evidence>
<accession>A0A6B9XM36</accession>
<keyword evidence="4" id="KW-1185">Reference proteome</keyword>
<dbReference type="GO" id="GO:0001517">
    <property type="term" value="F:N-acetylglucosamine 6-O-sulfotransferase activity"/>
    <property type="evidence" value="ECO:0007669"/>
    <property type="project" value="TreeGrafter"/>
</dbReference>
<dbReference type="PANTHER" id="PTHR10704">
    <property type="entry name" value="CARBOHYDRATE SULFOTRANSFERASE"/>
    <property type="match status" value="1"/>
</dbReference>
<dbReference type="GO" id="GO:0008459">
    <property type="term" value="F:chondroitin 6-sulfotransferase activity"/>
    <property type="evidence" value="ECO:0007669"/>
    <property type="project" value="TreeGrafter"/>
</dbReference>